<dbReference type="Proteomes" id="UP000077069">
    <property type="component" value="Unassembled WGS sequence"/>
</dbReference>
<organism evidence="1 2">
    <name type="scientific">Paraphaeosphaeria sporulosa</name>
    <dbReference type="NCBI Taxonomy" id="1460663"/>
    <lineage>
        <taxon>Eukaryota</taxon>
        <taxon>Fungi</taxon>
        <taxon>Dikarya</taxon>
        <taxon>Ascomycota</taxon>
        <taxon>Pezizomycotina</taxon>
        <taxon>Dothideomycetes</taxon>
        <taxon>Pleosporomycetidae</taxon>
        <taxon>Pleosporales</taxon>
        <taxon>Massarineae</taxon>
        <taxon>Didymosphaeriaceae</taxon>
        <taxon>Paraphaeosphaeria</taxon>
    </lineage>
</organism>
<dbReference type="OrthoDB" id="2119228at2759"/>
<dbReference type="AlphaFoldDB" id="A0A177C2P8"/>
<dbReference type="RefSeq" id="XP_018031382.1">
    <property type="nucleotide sequence ID" value="XM_018175795.1"/>
</dbReference>
<evidence type="ECO:0000313" key="2">
    <source>
        <dbReference type="Proteomes" id="UP000077069"/>
    </source>
</evidence>
<proteinExistence type="predicted"/>
<gene>
    <name evidence="1" type="ORF">CC84DRAFT_1128323</name>
</gene>
<protein>
    <submittedName>
        <fullName evidence="1">Uncharacterized protein</fullName>
    </submittedName>
</protein>
<keyword evidence="2" id="KW-1185">Reference proteome</keyword>
<dbReference type="InParanoid" id="A0A177C2P8"/>
<evidence type="ECO:0000313" key="1">
    <source>
        <dbReference type="EMBL" id="OAG01017.1"/>
    </source>
</evidence>
<dbReference type="STRING" id="1460663.A0A177C2P8"/>
<sequence length="262" mass="28948">MCEVYMSTHDGGECYASVECDEDNGGKKEYKNFPNCRVGGHSRFEDDRIGPFSIEFSERDGEGQGEGLTTPNLRLKYLNEWEPIAVNSEAQRQSTDGSAGEYGKAFLCKYGNYKASIIGSHISNQRTKKYSCGVPRAGLQSEDGTLDSNMPEDKKGYRSGTCSFHVKQFQKPDPSRDDYALEISSVKDANEKKIGGKGKAGPDVVLKTKLPKTISFKTGNVDADPVSFQYGDDKWTSDDEGRCSVGKYDSGDREMDCTFKCD</sequence>
<dbReference type="EMBL" id="KV441558">
    <property type="protein sequence ID" value="OAG01017.1"/>
    <property type="molecule type" value="Genomic_DNA"/>
</dbReference>
<accession>A0A177C2P8</accession>
<reference evidence="1 2" key="1">
    <citation type="submission" date="2016-05" db="EMBL/GenBank/DDBJ databases">
        <title>Comparative analysis of secretome profiles of manganese(II)-oxidizing ascomycete fungi.</title>
        <authorList>
            <consortium name="DOE Joint Genome Institute"/>
            <person name="Zeiner C.A."/>
            <person name="Purvine S.O."/>
            <person name="Zink E.M."/>
            <person name="Wu S."/>
            <person name="Pasa-Tolic L."/>
            <person name="Chaput D.L."/>
            <person name="Haridas S."/>
            <person name="Grigoriev I.V."/>
            <person name="Santelli C.M."/>
            <person name="Hansel C.M."/>
        </authorList>
    </citation>
    <scope>NUCLEOTIDE SEQUENCE [LARGE SCALE GENOMIC DNA]</scope>
    <source>
        <strain evidence="1 2">AP3s5-JAC2a</strain>
    </source>
</reference>
<name>A0A177C2P8_9PLEO</name>
<dbReference type="GeneID" id="28759281"/>